<dbReference type="PANTHER" id="PTHR11439:SF463">
    <property type="entry name" value="REVERSE TRANSCRIPTASE TY1_COPIA-TYPE DOMAIN-CONTAINING PROTEIN"/>
    <property type="match status" value="1"/>
</dbReference>
<proteinExistence type="predicted"/>
<dbReference type="CDD" id="cd09272">
    <property type="entry name" value="RNase_HI_RT_Ty1"/>
    <property type="match status" value="1"/>
</dbReference>
<protein>
    <recommendedName>
        <fullName evidence="1">Reverse transcriptase Ty1/copia-type domain-containing protein</fullName>
    </recommendedName>
</protein>
<evidence type="ECO:0000313" key="2">
    <source>
        <dbReference type="EMBL" id="RDY07904.1"/>
    </source>
</evidence>
<sequence length="402" mass="47355">MKEEMNVLEKNSTWEIVDRPKDKRCKSDGTLERYKARLVVKGYTQTYKIYYKETFAPVAEMNMFDVKNVFLHGDIEEVYMEILLGFHSHNEKNKVRRLKKALYGLKQSPRAWFGRFAQVMISLGYRQSQGDRTLFIKHSPDSKLTLLLVYVDNMIVTSDDEIEKLTLKDKLTTQFEMKELGKLKYFLGIEVVYSKQDQNHRIGCEESPTIEKSQYQRLVGKLIYSSNTRLDIARVVSVVSQFMHDPRERHLQTVERILQYLKAILGEGLLFRKEGTLSIYTNADYAGSVMDRRFTFRYCMFLGGYLVTWRSKRQSMVARSKFRVMTHGICEGLWMKIILDDLKVKYEGHIKLFCDNNSTISIAHNSFQHDRTKHIEIDRYFIKEKLNSRLVITTHVPTWLQI</sequence>
<feature type="non-terminal residue" evidence="2">
    <location>
        <position position="1"/>
    </location>
</feature>
<name>A0A371HYX6_MUCPR</name>
<gene>
    <name evidence="2" type="ORF">CR513_07929</name>
</gene>
<accession>A0A371HYX6</accession>
<dbReference type="InterPro" id="IPR013103">
    <property type="entry name" value="RVT_2"/>
</dbReference>
<dbReference type="OrthoDB" id="128382at2759"/>
<dbReference type="Proteomes" id="UP000257109">
    <property type="component" value="Unassembled WGS sequence"/>
</dbReference>
<dbReference type="EMBL" id="QJKJ01001379">
    <property type="protein sequence ID" value="RDY07904.1"/>
    <property type="molecule type" value="Genomic_DNA"/>
</dbReference>
<evidence type="ECO:0000259" key="1">
    <source>
        <dbReference type="Pfam" id="PF07727"/>
    </source>
</evidence>
<comment type="caution">
    <text evidence="2">The sequence shown here is derived from an EMBL/GenBank/DDBJ whole genome shotgun (WGS) entry which is preliminary data.</text>
</comment>
<feature type="domain" description="Reverse transcriptase Ty1/copia-type" evidence="1">
    <location>
        <begin position="63"/>
        <end position="193"/>
    </location>
</feature>
<dbReference type="SUPFAM" id="SSF56672">
    <property type="entry name" value="DNA/RNA polymerases"/>
    <property type="match status" value="1"/>
</dbReference>
<dbReference type="Pfam" id="PF07727">
    <property type="entry name" value="RVT_2"/>
    <property type="match status" value="1"/>
</dbReference>
<dbReference type="AlphaFoldDB" id="A0A371HYX6"/>
<keyword evidence="3" id="KW-1185">Reference proteome</keyword>
<organism evidence="2 3">
    <name type="scientific">Mucuna pruriens</name>
    <name type="common">Velvet bean</name>
    <name type="synonym">Dolichos pruriens</name>
    <dbReference type="NCBI Taxonomy" id="157652"/>
    <lineage>
        <taxon>Eukaryota</taxon>
        <taxon>Viridiplantae</taxon>
        <taxon>Streptophyta</taxon>
        <taxon>Embryophyta</taxon>
        <taxon>Tracheophyta</taxon>
        <taxon>Spermatophyta</taxon>
        <taxon>Magnoliopsida</taxon>
        <taxon>eudicotyledons</taxon>
        <taxon>Gunneridae</taxon>
        <taxon>Pentapetalae</taxon>
        <taxon>rosids</taxon>
        <taxon>fabids</taxon>
        <taxon>Fabales</taxon>
        <taxon>Fabaceae</taxon>
        <taxon>Papilionoideae</taxon>
        <taxon>50 kb inversion clade</taxon>
        <taxon>NPAAA clade</taxon>
        <taxon>indigoferoid/millettioid clade</taxon>
        <taxon>Phaseoleae</taxon>
        <taxon>Mucuna</taxon>
    </lineage>
</organism>
<dbReference type="InterPro" id="IPR043502">
    <property type="entry name" value="DNA/RNA_pol_sf"/>
</dbReference>
<dbReference type="PANTHER" id="PTHR11439">
    <property type="entry name" value="GAG-POL-RELATED RETROTRANSPOSON"/>
    <property type="match status" value="1"/>
</dbReference>
<reference evidence="2" key="1">
    <citation type="submission" date="2018-05" db="EMBL/GenBank/DDBJ databases">
        <title>Draft genome of Mucuna pruriens seed.</title>
        <authorList>
            <person name="Nnadi N.E."/>
            <person name="Vos R."/>
            <person name="Hasami M.H."/>
            <person name="Devisetty U.K."/>
            <person name="Aguiy J.C."/>
        </authorList>
    </citation>
    <scope>NUCLEOTIDE SEQUENCE [LARGE SCALE GENOMIC DNA]</scope>
    <source>
        <strain evidence="2">JCA_2017</strain>
    </source>
</reference>
<evidence type="ECO:0000313" key="3">
    <source>
        <dbReference type="Proteomes" id="UP000257109"/>
    </source>
</evidence>